<dbReference type="EMBL" id="JBFAUK010000026">
    <property type="protein sequence ID" value="MEV5509962.1"/>
    <property type="molecule type" value="Genomic_DNA"/>
</dbReference>
<evidence type="ECO:0000256" key="2">
    <source>
        <dbReference type="ARBA" id="ARBA00023125"/>
    </source>
</evidence>
<dbReference type="Gene3D" id="1.10.10.10">
    <property type="entry name" value="Winged helix-like DNA-binding domain superfamily/Winged helix DNA-binding domain"/>
    <property type="match status" value="1"/>
</dbReference>
<protein>
    <submittedName>
        <fullName evidence="5">Helix-turn-helix domain-containing protein</fullName>
    </submittedName>
</protein>
<name>A0ABV3K488_STRON</name>
<keyword evidence="1" id="KW-0805">Transcription regulation</keyword>
<dbReference type="CDD" id="cd00090">
    <property type="entry name" value="HTH_ARSR"/>
    <property type="match status" value="1"/>
</dbReference>
<evidence type="ECO:0000313" key="6">
    <source>
        <dbReference type="Proteomes" id="UP001552594"/>
    </source>
</evidence>
<evidence type="ECO:0000256" key="1">
    <source>
        <dbReference type="ARBA" id="ARBA00023015"/>
    </source>
</evidence>
<dbReference type="PANTHER" id="PTHR43132:SF8">
    <property type="entry name" value="HTH-TYPE TRANSCRIPTIONAL REGULATOR KMTR"/>
    <property type="match status" value="1"/>
</dbReference>
<dbReference type="Proteomes" id="UP001552594">
    <property type="component" value="Unassembled WGS sequence"/>
</dbReference>
<evidence type="ECO:0000259" key="4">
    <source>
        <dbReference type="SMART" id="SM00418"/>
    </source>
</evidence>
<dbReference type="PANTHER" id="PTHR43132">
    <property type="entry name" value="ARSENICAL RESISTANCE OPERON REPRESSOR ARSR-RELATED"/>
    <property type="match status" value="1"/>
</dbReference>
<comment type="caution">
    <text evidence="5">The sequence shown here is derived from an EMBL/GenBank/DDBJ whole genome shotgun (WGS) entry which is preliminary data.</text>
</comment>
<evidence type="ECO:0000256" key="3">
    <source>
        <dbReference type="ARBA" id="ARBA00023163"/>
    </source>
</evidence>
<sequence>MIRIHLTAADLAAIRFAPRPAQLQELHSALLMLGSREHQLLYGRWRQRLLRALPPAAEPLADLVPGGRAPAFLDVLAPTLPEGLEALRSLSPHFIRAELRRVYAGSPAPSWIHGLHQGEAAAWRTVGHAQRTAFDTVLGPVWPLIQDLHRAEFTRHALTVAEHGIGTALSGLIPGSRLTGSVWELAAPFDRDIHLHGRGLLLQPTFHWTGHPLLADLPGRPLVLTYPAGPGLPLAPDGDPDPEKALAAVLGRTRLRLLLLLTEEHSTGELARRLGVSDATASAHTAALRGAGLISTVRAGKAVRHRRTALGGLLVGRLSGPGDRPVRPAGEAW</sequence>
<dbReference type="SUPFAM" id="SSF46785">
    <property type="entry name" value="Winged helix' DNA-binding domain"/>
    <property type="match status" value="1"/>
</dbReference>
<dbReference type="Pfam" id="PF12840">
    <property type="entry name" value="HTH_20"/>
    <property type="match status" value="1"/>
</dbReference>
<dbReference type="SMART" id="SM00418">
    <property type="entry name" value="HTH_ARSR"/>
    <property type="match status" value="1"/>
</dbReference>
<feature type="domain" description="HTH arsR-type" evidence="4">
    <location>
        <begin position="244"/>
        <end position="319"/>
    </location>
</feature>
<dbReference type="InterPro" id="IPR036390">
    <property type="entry name" value="WH_DNA-bd_sf"/>
</dbReference>
<gene>
    <name evidence="5" type="ORF">AB0L16_26580</name>
</gene>
<dbReference type="InterPro" id="IPR001845">
    <property type="entry name" value="HTH_ArsR_DNA-bd_dom"/>
</dbReference>
<dbReference type="InterPro" id="IPR036388">
    <property type="entry name" value="WH-like_DNA-bd_sf"/>
</dbReference>
<evidence type="ECO:0000313" key="5">
    <source>
        <dbReference type="EMBL" id="MEV5509962.1"/>
    </source>
</evidence>
<organism evidence="5 6">
    <name type="scientific">Streptomyces orinoci</name>
    <name type="common">Streptoverticillium orinoci</name>
    <dbReference type="NCBI Taxonomy" id="67339"/>
    <lineage>
        <taxon>Bacteria</taxon>
        <taxon>Bacillati</taxon>
        <taxon>Actinomycetota</taxon>
        <taxon>Actinomycetes</taxon>
        <taxon>Kitasatosporales</taxon>
        <taxon>Streptomycetaceae</taxon>
        <taxon>Streptomyces</taxon>
    </lineage>
</organism>
<reference evidence="5 6" key="1">
    <citation type="submission" date="2024-06" db="EMBL/GenBank/DDBJ databases">
        <title>The Natural Products Discovery Center: Release of the First 8490 Sequenced Strains for Exploring Actinobacteria Biosynthetic Diversity.</title>
        <authorList>
            <person name="Kalkreuter E."/>
            <person name="Kautsar S.A."/>
            <person name="Yang D."/>
            <person name="Bader C.D."/>
            <person name="Teijaro C.N."/>
            <person name="Fluegel L."/>
            <person name="Davis C.M."/>
            <person name="Simpson J.R."/>
            <person name="Lauterbach L."/>
            <person name="Steele A.D."/>
            <person name="Gui C."/>
            <person name="Meng S."/>
            <person name="Li G."/>
            <person name="Viehrig K."/>
            <person name="Ye F."/>
            <person name="Su P."/>
            <person name="Kiefer A.F."/>
            <person name="Nichols A."/>
            <person name="Cepeda A.J."/>
            <person name="Yan W."/>
            <person name="Fan B."/>
            <person name="Jiang Y."/>
            <person name="Adhikari A."/>
            <person name="Zheng C.-J."/>
            <person name="Schuster L."/>
            <person name="Cowan T.M."/>
            <person name="Smanski M.J."/>
            <person name="Chevrette M.G."/>
            <person name="De Carvalho L.P.S."/>
            <person name="Shen B."/>
        </authorList>
    </citation>
    <scope>NUCLEOTIDE SEQUENCE [LARGE SCALE GENOMIC DNA]</scope>
    <source>
        <strain evidence="5 6">NPDC052347</strain>
    </source>
</reference>
<keyword evidence="3" id="KW-0804">Transcription</keyword>
<proteinExistence type="predicted"/>
<dbReference type="RefSeq" id="WP_109279847.1">
    <property type="nucleotide sequence ID" value="NZ_JBFAUK010000026.1"/>
</dbReference>
<dbReference type="InterPro" id="IPR011991">
    <property type="entry name" value="ArsR-like_HTH"/>
</dbReference>
<accession>A0ABV3K488</accession>
<keyword evidence="2" id="KW-0238">DNA-binding</keyword>
<dbReference type="InterPro" id="IPR051011">
    <property type="entry name" value="Metal_resp_trans_reg"/>
</dbReference>
<keyword evidence="6" id="KW-1185">Reference proteome</keyword>